<evidence type="ECO:0000313" key="1">
    <source>
        <dbReference type="EMBL" id="CAG7717635.1"/>
    </source>
</evidence>
<reference evidence="1" key="1">
    <citation type="submission" date="2021-06" db="EMBL/GenBank/DDBJ databases">
        <authorList>
            <person name="Hodson N. C."/>
            <person name="Mongue J. A."/>
            <person name="Jaron S. K."/>
        </authorList>
    </citation>
    <scope>NUCLEOTIDE SEQUENCE</scope>
</reference>
<accession>A0A8J2JIH1</accession>
<dbReference type="AlphaFoldDB" id="A0A8J2JIH1"/>
<keyword evidence="2" id="KW-1185">Reference proteome</keyword>
<feature type="non-terminal residue" evidence="1">
    <location>
        <position position="1"/>
    </location>
</feature>
<proteinExistence type="predicted"/>
<organism evidence="1 2">
    <name type="scientific">Allacma fusca</name>
    <dbReference type="NCBI Taxonomy" id="39272"/>
    <lineage>
        <taxon>Eukaryota</taxon>
        <taxon>Metazoa</taxon>
        <taxon>Ecdysozoa</taxon>
        <taxon>Arthropoda</taxon>
        <taxon>Hexapoda</taxon>
        <taxon>Collembola</taxon>
        <taxon>Symphypleona</taxon>
        <taxon>Sminthuridae</taxon>
        <taxon>Allacma</taxon>
    </lineage>
</organism>
<protein>
    <submittedName>
        <fullName evidence="1">Uncharacterized protein</fullName>
    </submittedName>
</protein>
<sequence>MQSDKGGSFPLLIEIYGQKGALELFRSGRFR</sequence>
<dbReference type="EMBL" id="CAJVCH010047370">
    <property type="protein sequence ID" value="CAG7717635.1"/>
    <property type="molecule type" value="Genomic_DNA"/>
</dbReference>
<evidence type="ECO:0000313" key="2">
    <source>
        <dbReference type="Proteomes" id="UP000708208"/>
    </source>
</evidence>
<dbReference type="Proteomes" id="UP000708208">
    <property type="component" value="Unassembled WGS sequence"/>
</dbReference>
<name>A0A8J2JIH1_9HEXA</name>
<comment type="caution">
    <text evidence="1">The sequence shown here is derived from an EMBL/GenBank/DDBJ whole genome shotgun (WGS) entry which is preliminary data.</text>
</comment>
<gene>
    <name evidence="1" type="ORF">AFUS01_LOCUS7079</name>
</gene>